<reference evidence="2 3" key="1">
    <citation type="submission" date="2020-07" db="EMBL/GenBank/DDBJ databases">
        <title>Genome of Haloechinothrix sp.</title>
        <authorList>
            <person name="Tang S.-K."/>
            <person name="Yang L."/>
            <person name="Zhu W.-Y."/>
        </authorList>
    </citation>
    <scope>NUCLEOTIDE SEQUENCE [LARGE SCALE GENOMIC DNA]</scope>
    <source>
        <strain evidence="2 3">YIM 98757</strain>
    </source>
</reference>
<evidence type="ECO:0000313" key="3">
    <source>
        <dbReference type="Proteomes" id="UP000582974"/>
    </source>
</evidence>
<feature type="compositionally biased region" description="Low complexity" evidence="1">
    <location>
        <begin position="562"/>
        <end position="576"/>
    </location>
</feature>
<sequence>MSDNRVEEVAELSDLLLIGNLGEVYAAWRKCSWADGFDVSVGLWEECDEYALFPELYNLHWGKIAYLRNILKDMGDIGGELGNAFNAARTGLDTEGGWRGVGADAAYERISRVVNDAGKYQDVNCALAGALDGYLEVTREAIGELVNQCPTEMLDKYRRDSDGYWDIKNTYQEVIEESQKDSDYKYLPDPLAWWAGGETRREEYEEEIATLNIFAQHYVNAVQYLRDMLPATVDALDASAGELREALSEFRHDEVPFTRLAQPDPTASGNGGSVAGGHGAGGGNGAGGPGLPAGGGGGAGVAPPTGGAGSTDAPGTDRPGADPPGRTSPSAAVPDGVETEPGAGAGSGGSGGVASEEWGGDDALTVTKGSHELSMTEVGEGGRMSITVDDGRGKPREHFLDFANGDVATAGPGAPGVDGDVLEGDHEVFTPGGNGVIEFESGELTVTAERPDGAGGPVEVTVDDGSGEPTTYTLESPGDGSGSVPDQAWPTEPVTGADEPIGAGIAGLDKSGGGVGAGVAGGAGGGALGGDLGGTAAEPSSGAGVANTAELGAGSQAGAVMPPETGTPTSGSPAAGEPGGGAGQGQQSGQGRMTGGGMMGGMGGAGGGGGGDQQHERQYQIGGIEGLFEDLELDGGAARISGIIGDDAELDGES</sequence>
<proteinExistence type="predicted"/>
<name>A0A838A6L7_9PSEU</name>
<feature type="compositionally biased region" description="Gly residues" evidence="1">
    <location>
        <begin position="577"/>
        <end position="612"/>
    </location>
</feature>
<gene>
    <name evidence="2" type="ORF">H0B56_04360</name>
</gene>
<feature type="region of interest" description="Disordered" evidence="1">
    <location>
        <begin position="463"/>
        <end position="505"/>
    </location>
</feature>
<evidence type="ECO:0008006" key="4">
    <source>
        <dbReference type="Google" id="ProtNLM"/>
    </source>
</evidence>
<feature type="compositionally biased region" description="Gly residues" evidence="1">
    <location>
        <begin position="269"/>
        <end position="300"/>
    </location>
</feature>
<keyword evidence="3" id="KW-1185">Reference proteome</keyword>
<dbReference type="RefSeq" id="WP_180891574.1">
    <property type="nucleotide sequence ID" value="NZ_JACCKD010000001.1"/>
</dbReference>
<comment type="caution">
    <text evidence="2">The sequence shown here is derived from an EMBL/GenBank/DDBJ whole genome shotgun (WGS) entry which is preliminary data.</text>
</comment>
<accession>A0A838A6L7</accession>
<dbReference type="EMBL" id="JACCKD010000001">
    <property type="protein sequence ID" value="MBA0124768.1"/>
    <property type="molecule type" value="Genomic_DNA"/>
</dbReference>
<organism evidence="2 3">
    <name type="scientific">Haloechinothrix aidingensis</name>
    <dbReference type="NCBI Taxonomy" id="2752311"/>
    <lineage>
        <taxon>Bacteria</taxon>
        <taxon>Bacillati</taxon>
        <taxon>Actinomycetota</taxon>
        <taxon>Actinomycetes</taxon>
        <taxon>Pseudonocardiales</taxon>
        <taxon>Pseudonocardiaceae</taxon>
        <taxon>Haloechinothrix</taxon>
    </lineage>
</organism>
<dbReference type="AlphaFoldDB" id="A0A838A6L7"/>
<feature type="compositionally biased region" description="Gly residues" evidence="1">
    <location>
        <begin position="343"/>
        <end position="352"/>
    </location>
</feature>
<dbReference type="Proteomes" id="UP000582974">
    <property type="component" value="Unassembled WGS sequence"/>
</dbReference>
<feature type="region of interest" description="Disordered" evidence="1">
    <location>
        <begin position="556"/>
        <end position="619"/>
    </location>
</feature>
<feature type="region of interest" description="Disordered" evidence="1">
    <location>
        <begin position="254"/>
        <end position="364"/>
    </location>
</feature>
<evidence type="ECO:0000256" key="1">
    <source>
        <dbReference type="SAM" id="MobiDB-lite"/>
    </source>
</evidence>
<protein>
    <recommendedName>
        <fullName evidence="4">Proteins of 100 residues with WXG</fullName>
    </recommendedName>
</protein>
<evidence type="ECO:0000313" key="2">
    <source>
        <dbReference type="EMBL" id="MBA0124768.1"/>
    </source>
</evidence>